<dbReference type="InterPro" id="IPR014729">
    <property type="entry name" value="Rossmann-like_a/b/a_fold"/>
</dbReference>
<dbReference type="OrthoDB" id="8547832at2"/>
<comment type="similarity">
    <text evidence="1 2">Belongs to the universal stress protein A family.</text>
</comment>
<accession>A0A1G8JRE8</accession>
<keyword evidence="2" id="KW-0963">Cytoplasm</keyword>
<reference evidence="4 5" key="1">
    <citation type="submission" date="2016-10" db="EMBL/GenBank/DDBJ databases">
        <authorList>
            <person name="de Groot N.N."/>
        </authorList>
    </citation>
    <scope>NUCLEOTIDE SEQUENCE [LARGE SCALE GENOMIC DNA]</scope>
    <source>
        <strain evidence="4 5">LMG 2247</strain>
    </source>
</reference>
<dbReference type="PANTHER" id="PTHR46268:SF15">
    <property type="entry name" value="UNIVERSAL STRESS PROTEIN HP_0031"/>
    <property type="match status" value="1"/>
</dbReference>
<evidence type="ECO:0000256" key="1">
    <source>
        <dbReference type="ARBA" id="ARBA00008791"/>
    </source>
</evidence>
<evidence type="ECO:0000313" key="5">
    <source>
        <dbReference type="Proteomes" id="UP000199706"/>
    </source>
</evidence>
<evidence type="ECO:0000259" key="3">
    <source>
        <dbReference type="Pfam" id="PF00582"/>
    </source>
</evidence>
<sequence>MYKRILVGLDGSEAASRALDEAVTIARTTGATITAIYVVMHAARLVETSAGLVDERPASKADDEAARAALDHADQVFRANHLRGTVREIDAYGEDVAAVLAHAASGHEADLVVMGTHGRHGVRRLLLGSVAESFVRISDVPVLLVRHAPWVEPEVDANV</sequence>
<dbReference type="InterPro" id="IPR006015">
    <property type="entry name" value="Universal_stress_UspA"/>
</dbReference>
<dbReference type="PIRSF" id="PIRSF006276">
    <property type="entry name" value="UspA"/>
    <property type="match status" value="1"/>
</dbReference>
<dbReference type="RefSeq" id="WP_090692248.1">
    <property type="nucleotide sequence ID" value="NZ_CADERL010000030.1"/>
</dbReference>
<feature type="domain" description="UspA" evidence="3">
    <location>
        <begin position="1"/>
        <end position="146"/>
    </location>
</feature>
<dbReference type="AlphaFoldDB" id="A0A1G8JRE8"/>
<dbReference type="Proteomes" id="UP000199706">
    <property type="component" value="Unassembled WGS sequence"/>
</dbReference>
<dbReference type="Gene3D" id="3.40.50.620">
    <property type="entry name" value="HUPs"/>
    <property type="match status" value="1"/>
</dbReference>
<dbReference type="InterPro" id="IPR006016">
    <property type="entry name" value="UspA"/>
</dbReference>
<dbReference type="PRINTS" id="PR01438">
    <property type="entry name" value="UNVRSLSTRESS"/>
</dbReference>
<protein>
    <recommendedName>
        <fullName evidence="2">Universal stress protein</fullName>
    </recommendedName>
</protein>
<evidence type="ECO:0000313" key="4">
    <source>
        <dbReference type="EMBL" id="SDI33673.1"/>
    </source>
</evidence>
<gene>
    <name evidence="4" type="ORF">SAMN05216466_12115</name>
</gene>
<name>A0A1G8JRE8_9BURK</name>
<dbReference type="Pfam" id="PF00582">
    <property type="entry name" value="Usp"/>
    <property type="match status" value="1"/>
</dbReference>
<organism evidence="4 5">
    <name type="scientific">Paraburkholderia phenazinium</name>
    <dbReference type="NCBI Taxonomy" id="60549"/>
    <lineage>
        <taxon>Bacteria</taxon>
        <taxon>Pseudomonadati</taxon>
        <taxon>Pseudomonadota</taxon>
        <taxon>Betaproteobacteria</taxon>
        <taxon>Burkholderiales</taxon>
        <taxon>Burkholderiaceae</taxon>
        <taxon>Paraburkholderia</taxon>
    </lineage>
</organism>
<evidence type="ECO:0000256" key="2">
    <source>
        <dbReference type="PIRNR" id="PIRNR006276"/>
    </source>
</evidence>
<dbReference type="CDD" id="cd00293">
    <property type="entry name" value="USP-like"/>
    <property type="match status" value="1"/>
</dbReference>
<proteinExistence type="inferred from homology"/>
<dbReference type="EMBL" id="FNCJ01000021">
    <property type="protein sequence ID" value="SDI33673.1"/>
    <property type="molecule type" value="Genomic_DNA"/>
</dbReference>
<dbReference type="SUPFAM" id="SSF52402">
    <property type="entry name" value="Adenine nucleotide alpha hydrolases-like"/>
    <property type="match status" value="1"/>
</dbReference>
<comment type="subcellular location">
    <subcellularLocation>
        <location evidence="2">Cytoplasm</location>
    </subcellularLocation>
</comment>
<dbReference type="GO" id="GO:0005737">
    <property type="term" value="C:cytoplasm"/>
    <property type="evidence" value="ECO:0007669"/>
    <property type="project" value="UniProtKB-SubCell"/>
</dbReference>
<dbReference type="PANTHER" id="PTHR46268">
    <property type="entry name" value="STRESS RESPONSE PROTEIN NHAX"/>
    <property type="match status" value="1"/>
</dbReference>